<accession>A0A0F9JV29</accession>
<sequence length="68" mass="7723">MNILCKKCFRVTNMDAATLKTQGAVNEVRVCEAHLIWLSLPGIDIMHDEFICFKCKNNLPVQAKNRST</sequence>
<dbReference type="EMBL" id="LAZR01015310">
    <property type="protein sequence ID" value="KKM13738.1"/>
    <property type="molecule type" value="Genomic_DNA"/>
</dbReference>
<name>A0A0F9JV29_9ZZZZ</name>
<protein>
    <submittedName>
        <fullName evidence="1">Uncharacterized protein</fullName>
    </submittedName>
</protein>
<comment type="caution">
    <text evidence="1">The sequence shown here is derived from an EMBL/GenBank/DDBJ whole genome shotgun (WGS) entry which is preliminary data.</text>
</comment>
<organism evidence="1">
    <name type="scientific">marine sediment metagenome</name>
    <dbReference type="NCBI Taxonomy" id="412755"/>
    <lineage>
        <taxon>unclassified sequences</taxon>
        <taxon>metagenomes</taxon>
        <taxon>ecological metagenomes</taxon>
    </lineage>
</organism>
<reference evidence="1" key="1">
    <citation type="journal article" date="2015" name="Nature">
        <title>Complex archaea that bridge the gap between prokaryotes and eukaryotes.</title>
        <authorList>
            <person name="Spang A."/>
            <person name="Saw J.H."/>
            <person name="Jorgensen S.L."/>
            <person name="Zaremba-Niedzwiedzka K."/>
            <person name="Martijn J."/>
            <person name="Lind A.E."/>
            <person name="van Eijk R."/>
            <person name="Schleper C."/>
            <person name="Guy L."/>
            <person name="Ettema T.J."/>
        </authorList>
    </citation>
    <scope>NUCLEOTIDE SEQUENCE</scope>
</reference>
<dbReference type="AlphaFoldDB" id="A0A0F9JV29"/>
<evidence type="ECO:0000313" key="1">
    <source>
        <dbReference type="EMBL" id="KKM13738.1"/>
    </source>
</evidence>
<gene>
    <name evidence="1" type="ORF">LCGC14_1713120</name>
</gene>
<proteinExistence type="predicted"/>